<dbReference type="InterPro" id="IPR020040">
    <property type="entry name" value="Ribosomal_uL6_a/b-dom"/>
</dbReference>
<keyword evidence="5 6" id="KW-0687">Ribonucleoprotein</keyword>
<evidence type="ECO:0000313" key="11">
    <source>
        <dbReference type="Proteomes" id="UP000027395"/>
    </source>
</evidence>
<feature type="domain" description="Large ribosomal subunit protein uL6 alpha-beta" evidence="9">
    <location>
        <begin position="11"/>
        <end position="82"/>
    </location>
</feature>
<gene>
    <name evidence="6 10" type="primary">rplF</name>
    <name evidence="6" type="synonym">rpl6</name>
    <name evidence="10" type="ORF">A19Y_0434</name>
</gene>
<feature type="domain" description="Large ribosomal subunit protein uL6 alpha-beta" evidence="9">
    <location>
        <begin position="91"/>
        <end position="164"/>
    </location>
</feature>
<dbReference type="InterPro" id="IPR036789">
    <property type="entry name" value="Ribosomal_uL6-like_a/b-dom_sf"/>
</dbReference>
<dbReference type="PATRIC" id="fig|388467.6.peg.384"/>
<accession>A0A073CCH5</accession>
<comment type="similarity">
    <text evidence="1 6 7">Belongs to the universal ribosomal protein uL6 family.</text>
</comment>
<evidence type="ECO:0000259" key="9">
    <source>
        <dbReference type="Pfam" id="PF00347"/>
    </source>
</evidence>
<dbReference type="eggNOG" id="COG0097">
    <property type="taxonomic scope" value="Bacteria"/>
</dbReference>
<dbReference type="PIRSF" id="PIRSF002162">
    <property type="entry name" value="Ribosomal_L6"/>
    <property type="match status" value="1"/>
</dbReference>
<reference evidence="10 11" key="1">
    <citation type="journal article" date="2014" name="Appl. Environ. Microbiol.">
        <title>Elucidation of insertion elements encoded on plasmids and in vitro construction of shuttle vectors from the toxic cyanobacterium Planktothrix.</title>
        <authorList>
            <person name="Christiansen G."/>
            <person name="Goesmann A."/>
            <person name="Kurmayer R."/>
        </authorList>
    </citation>
    <scope>NUCLEOTIDE SEQUENCE [LARGE SCALE GENOMIC DNA]</scope>
    <source>
        <strain evidence="10 11">NIVA-CYA 126/8</strain>
    </source>
</reference>
<dbReference type="AlphaFoldDB" id="A0A073CCH5"/>
<dbReference type="PANTHER" id="PTHR11655">
    <property type="entry name" value="60S/50S RIBOSOMAL PROTEIN L6/L9"/>
    <property type="match status" value="1"/>
</dbReference>
<dbReference type="FunFam" id="3.90.930.12:FF:000002">
    <property type="entry name" value="50S ribosomal protein L6"/>
    <property type="match status" value="1"/>
</dbReference>
<evidence type="ECO:0000256" key="2">
    <source>
        <dbReference type="ARBA" id="ARBA00022730"/>
    </source>
</evidence>
<dbReference type="HAMAP" id="MF_01365_B">
    <property type="entry name" value="Ribosomal_uL6_B"/>
    <property type="match status" value="1"/>
</dbReference>
<dbReference type="FunFam" id="3.90.930.12:FF:000001">
    <property type="entry name" value="50S ribosomal protein L6"/>
    <property type="match status" value="1"/>
</dbReference>
<evidence type="ECO:0000256" key="8">
    <source>
        <dbReference type="RuleBase" id="RU003870"/>
    </source>
</evidence>
<organism evidence="10 11">
    <name type="scientific">Planktothrix agardhii (strain NIVA-CYA 126/8)</name>
    <dbReference type="NCBI Taxonomy" id="388467"/>
    <lineage>
        <taxon>Bacteria</taxon>
        <taxon>Bacillati</taxon>
        <taxon>Cyanobacteriota</taxon>
        <taxon>Cyanophyceae</taxon>
        <taxon>Oscillatoriophycideae</taxon>
        <taxon>Oscillatoriales</taxon>
        <taxon>Microcoleaceae</taxon>
        <taxon>Planktothrix</taxon>
    </lineage>
</organism>
<evidence type="ECO:0000256" key="5">
    <source>
        <dbReference type="ARBA" id="ARBA00023274"/>
    </source>
</evidence>
<proteinExistence type="inferred from homology"/>
<dbReference type="GO" id="GO:0019843">
    <property type="term" value="F:rRNA binding"/>
    <property type="evidence" value="ECO:0007669"/>
    <property type="project" value="UniProtKB-UniRule"/>
</dbReference>
<dbReference type="InterPro" id="IPR000702">
    <property type="entry name" value="Ribosomal_uL6-like"/>
</dbReference>
<keyword evidence="11" id="KW-1185">Reference proteome</keyword>
<evidence type="ECO:0000256" key="4">
    <source>
        <dbReference type="ARBA" id="ARBA00022980"/>
    </source>
</evidence>
<dbReference type="RefSeq" id="WP_026797653.1">
    <property type="nucleotide sequence ID" value="NZ_CM002803.1"/>
</dbReference>
<keyword evidence="2 6" id="KW-0699">rRNA-binding</keyword>
<evidence type="ECO:0000256" key="1">
    <source>
        <dbReference type="ARBA" id="ARBA00009356"/>
    </source>
</evidence>
<dbReference type="PRINTS" id="PR00059">
    <property type="entry name" value="RIBOSOMALL6"/>
</dbReference>
<dbReference type="Gene3D" id="3.90.930.12">
    <property type="entry name" value="Ribosomal protein L6, alpha-beta domain"/>
    <property type="match status" value="2"/>
</dbReference>
<dbReference type="PANTHER" id="PTHR11655:SF14">
    <property type="entry name" value="LARGE RIBOSOMAL SUBUNIT PROTEIN UL6M"/>
    <property type="match status" value="1"/>
</dbReference>
<evidence type="ECO:0000256" key="6">
    <source>
        <dbReference type="HAMAP-Rule" id="MF_01365"/>
    </source>
</evidence>
<dbReference type="InterPro" id="IPR002358">
    <property type="entry name" value="Ribosomal_uL6_CS"/>
</dbReference>
<name>A0A073CCH5_PLAA1</name>
<comment type="function">
    <text evidence="6 8">This protein binds to the 23S rRNA, and is important in its secondary structure. It is located near the subunit interface in the base of the L7/L12 stalk, and near the tRNA binding site of the peptidyltransferase center.</text>
</comment>
<dbReference type="HOGENOM" id="CLU_065464_1_2_3"/>
<dbReference type="EMBL" id="CM002803">
    <property type="protein sequence ID" value="KEI65642.1"/>
    <property type="molecule type" value="Genomic_DNA"/>
</dbReference>
<dbReference type="InterPro" id="IPR019906">
    <property type="entry name" value="Ribosomal_uL6_bac-type"/>
</dbReference>
<dbReference type="GO" id="GO:0002181">
    <property type="term" value="P:cytoplasmic translation"/>
    <property type="evidence" value="ECO:0007669"/>
    <property type="project" value="TreeGrafter"/>
</dbReference>
<sequence>MSRIGKRPISVPKQVTLTINGQQVIVKGPKGELSRVLPPEVVVEQDGETVNVKRASESRTARQRHGLCRTLVFNMVEGVSNGFERRLEIQGVGYRAAVQGTNLVLNVGYSKPVEMIPPEGIRVAVENNTNVIISGIDKEIVGNMAAKVRAVRPPEPYKGKGIRYQGEVVRRKAGKTGKGGKK</sequence>
<evidence type="ECO:0000313" key="10">
    <source>
        <dbReference type="EMBL" id="KEI65642.1"/>
    </source>
</evidence>
<dbReference type="Pfam" id="PF00347">
    <property type="entry name" value="Ribosomal_L6"/>
    <property type="match status" value="2"/>
</dbReference>
<dbReference type="GO" id="GO:0022625">
    <property type="term" value="C:cytosolic large ribosomal subunit"/>
    <property type="evidence" value="ECO:0007669"/>
    <property type="project" value="UniProtKB-UniRule"/>
</dbReference>
<dbReference type="SUPFAM" id="SSF56053">
    <property type="entry name" value="Ribosomal protein L6"/>
    <property type="match status" value="2"/>
</dbReference>
<keyword evidence="3 6" id="KW-0694">RNA-binding</keyword>
<dbReference type="PROSITE" id="PS00525">
    <property type="entry name" value="RIBOSOMAL_L6_1"/>
    <property type="match status" value="1"/>
</dbReference>
<evidence type="ECO:0000256" key="7">
    <source>
        <dbReference type="RuleBase" id="RU003869"/>
    </source>
</evidence>
<dbReference type="GO" id="GO:0003735">
    <property type="term" value="F:structural constituent of ribosome"/>
    <property type="evidence" value="ECO:0007669"/>
    <property type="project" value="UniProtKB-UniRule"/>
</dbReference>
<protein>
    <recommendedName>
        <fullName evidence="6">Large ribosomal subunit protein uL6</fullName>
    </recommendedName>
</protein>
<keyword evidence="4 6" id="KW-0689">Ribosomal protein</keyword>
<dbReference type="STRING" id="388467.A19Y_0434"/>
<dbReference type="NCBIfam" id="TIGR03654">
    <property type="entry name" value="L6_bact"/>
    <property type="match status" value="1"/>
</dbReference>
<dbReference type="Proteomes" id="UP000027395">
    <property type="component" value="Chromosome"/>
</dbReference>
<comment type="subunit">
    <text evidence="6">Part of the 50S ribosomal subunit.</text>
</comment>
<evidence type="ECO:0000256" key="3">
    <source>
        <dbReference type="ARBA" id="ARBA00022884"/>
    </source>
</evidence>
<dbReference type="GeneID" id="77286707"/>